<evidence type="ECO:0000313" key="2">
    <source>
        <dbReference type="EMBL" id="ASN22940.1"/>
    </source>
</evidence>
<organism evidence="2 3">
    <name type="scientific">Streptomyces pluripotens</name>
    <dbReference type="NCBI Taxonomy" id="1355015"/>
    <lineage>
        <taxon>Bacteria</taxon>
        <taxon>Bacillati</taxon>
        <taxon>Actinomycetota</taxon>
        <taxon>Actinomycetes</taxon>
        <taxon>Kitasatosporales</taxon>
        <taxon>Streptomycetaceae</taxon>
        <taxon>Streptomyces</taxon>
    </lineage>
</organism>
<keyword evidence="3" id="KW-1185">Reference proteome</keyword>
<dbReference type="AlphaFoldDB" id="A0A221NSJ4"/>
<proteinExistence type="predicted"/>
<dbReference type="EMBL" id="CP022433">
    <property type="protein sequence ID" value="ASN22940.1"/>
    <property type="molecule type" value="Genomic_DNA"/>
</dbReference>
<dbReference type="RefSeq" id="WP_043407940.1">
    <property type="nucleotide sequence ID" value="NZ_CP021080.1"/>
</dbReference>
<accession>A0A221NSJ4</accession>
<dbReference type="KEGG" id="splu:LK06_000570"/>
<gene>
    <name evidence="2" type="ORF">LK07_01645</name>
</gene>
<dbReference type="Proteomes" id="UP000031501">
    <property type="component" value="Chromosome"/>
</dbReference>
<evidence type="ECO:0000256" key="1">
    <source>
        <dbReference type="SAM" id="MobiDB-lite"/>
    </source>
</evidence>
<reference evidence="2 3" key="1">
    <citation type="submission" date="2017-07" db="EMBL/GenBank/DDBJ databases">
        <title>Genome sequence of Streptomyces pluripotens MUSC 137T.</title>
        <authorList>
            <person name="Ser H.-L."/>
            <person name="Lee L.-H."/>
        </authorList>
    </citation>
    <scope>NUCLEOTIDE SEQUENCE [LARGE SCALE GENOMIC DNA]</scope>
    <source>
        <strain evidence="2 3">MUSC 137</strain>
    </source>
</reference>
<evidence type="ECO:0000313" key="3">
    <source>
        <dbReference type="Proteomes" id="UP000031501"/>
    </source>
</evidence>
<feature type="region of interest" description="Disordered" evidence="1">
    <location>
        <begin position="1"/>
        <end position="32"/>
    </location>
</feature>
<sequence>MTPPPTDGQGDARGCRTGFAGGGGTPTASGADPAVATADAFTADAFTAAAGTPAELDFTAPLSGRKGRPGGGW</sequence>
<protein>
    <submittedName>
        <fullName evidence="2">Uncharacterized protein</fullName>
    </submittedName>
</protein>
<name>A0A221NSJ4_9ACTN</name>